<dbReference type="PROSITE" id="PS01040">
    <property type="entry name" value="SBP_BACTERIAL_5"/>
    <property type="match status" value="1"/>
</dbReference>
<evidence type="ECO:0000256" key="4">
    <source>
        <dbReference type="ARBA" id="ARBA00022729"/>
    </source>
</evidence>
<evidence type="ECO:0000313" key="6">
    <source>
        <dbReference type="EMBL" id="BDE05767.1"/>
    </source>
</evidence>
<organism evidence="6 7">
    <name type="scientific">Vulcanimicrobium alpinum</name>
    <dbReference type="NCBI Taxonomy" id="3016050"/>
    <lineage>
        <taxon>Bacteria</taxon>
        <taxon>Bacillati</taxon>
        <taxon>Vulcanimicrobiota</taxon>
        <taxon>Vulcanimicrobiia</taxon>
        <taxon>Vulcanimicrobiales</taxon>
        <taxon>Vulcanimicrobiaceae</taxon>
        <taxon>Vulcanimicrobium</taxon>
    </lineage>
</organism>
<comment type="subcellular location">
    <subcellularLocation>
        <location evidence="1">Cell membrane</location>
        <topology evidence="1">Lipid-anchor</topology>
    </subcellularLocation>
</comment>
<evidence type="ECO:0000256" key="3">
    <source>
        <dbReference type="ARBA" id="ARBA00022448"/>
    </source>
</evidence>
<dbReference type="Pfam" id="PF00496">
    <property type="entry name" value="SBP_bac_5"/>
    <property type="match status" value="1"/>
</dbReference>
<sequence>MPHVLRYATGEDIVGLNPHLNPQVTLALMSSLTMAWLVRYDARNRPVPELATAVPSRANGGVSADGTTITYHLRRDAKWSDGVPFTAEDVRFSIDVVRNPKNNESTHEGFDLIRSVDTPDPYTVVLHLTRPHSSFYVTFGSAYAQPCILPKHLLGSLASINEAPYNALPVGIGPFKYASWQRGDSVTMVPDPLYFGRKPKLQKVVFKIIPDRNTTLTQLTTHEIDLWNLTPSAFYDRVRVLPAVRVSRQASYLYNHIDFNLQHPALADPAVRRALRLAIDRRTILAKIRHGVGILQETVLAPGHPFHIDVPLIPYDVAAANAMLDAAGWARGADGVRTKRGVRLELDFASGSGLPDTDAIVELIRASWQQIGVAIELRHYPSQLYFAPANAGGIVYGGKYDVAIFAWLVSPSGNLENLFGCDRFPPKGANTVRYCSPAVDRAFAAFDRTYEPAAQQQAARFFQEQLVRDVPTVVTDAREDLFSYNDDLHGFHPNQVTPFDDLVDADI</sequence>
<evidence type="ECO:0000256" key="1">
    <source>
        <dbReference type="ARBA" id="ARBA00004193"/>
    </source>
</evidence>
<proteinExistence type="inferred from homology"/>
<dbReference type="PIRSF" id="PIRSF002741">
    <property type="entry name" value="MppA"/>
    <property type="match status" value="1"/>
</dbReference>
<accession>A0AAN1XWV8</accession>
<keyword evidence="4" id="KW-0732">Signal</keyword>
<dbReference type="InterPro" id="IPR023765">
    <property type="entry name" value="SBP_5_CS"/>
</dbReference>
<reference evidence="6 7" key="1">
    <citation type="journal article" date="2022" name="ISME Commun">
        <title>Vulcanimicrobium alpinus gen. nov. sp. nov., the first cultivated representative of the candidate phylum 'Eremiobacterota', is a metabolically versatile aerobic anoxygenic phototroph.</title>
        <authorList>
            <person name="Yabe S."/>
            <person name="Muto K."/>
            <person name="Abe K."/>
            <person name="Yokota A."/>
            <person name="Staudigel H."/>
            <person name="Tebo B.M."/>
        </authorList>
    </citation>
    <scope>NUCLEOTIDE SEQUENCE [LARGE SCALE GENOMIC DNA]</scope>
    <source>
        <strain evidence="6 7">WC8-2</strain>
    </source>
</reference>
<dbReference type="InterPro" id="IPR039424">
    <property type="entry name" value="SBP_5"/>
</dbReference>
<dbReference type="SUPFAM" id="SSF53850">
    <property type="entry name" value="Periplasmic binding protein-like II"/>
    <property type="match status" value="1"/>
</dbReference>
<dbReference type="PANTHER" id="PTHR30290:SF9">
    <property type="entry name" value="OLIGOPEPTIDE-BINDING PROTEIN APPA"/>
    <property type="match status" value="1"/>
</dbReference>
<dbReference type="GO" id="GO:1904680">
    <property type="term" value="F:peptide transmembrane transporter activity"/>
    <property type="evidence" value="ECO:0007669"/>
    <property type="project" value="TreeGrafter"/>
</dbReference>
<keyword evidence="7" id="KW-1185">Reference proteome</keyword>
<evidence type="ECO:0000259" key="5">
    <source>
        <dbReference type="Pfam" id="PF00496"/>
    </source>
</evidence>
<dbReference type="GO" id="GO:0042597">
    <property type="term" value="C:periplasmic space"/>
    <property type="evidence" value="ECO:0007669"/>
    <property type="project" value="UniProtKB-ARBA"/>
</dbReference>
<dbReference type="InterPro" id="IPR000914">
    <property type="entry name" value="SBP_5_dom"/>
</dbReference>
<feature type="domain" description="Solute-binding protein family 5" evidence="5">
    <location>
        <begin position="46"/>
        <end position="418"/>
    </location>
</feature>
<evidence type="ECO:0000313" key="7">
    <source>
        <dbReference type="Proteomes" id="UP001317532"/>
    </source>
</evidence>
<dbReference type="PANTHER" id="PTHR30290">
    <property type="entry name" value="PERIPLASMIC BINDING COMPONENT OF ABC TRANSPORTER"/>
    <property type="match status" value="1"/>
</dbReference>
<dbReference type="KEGG" id="vab:WPS_10430"/>
<dbReference type="RefSeq" id="WP_317996789.1">
    <property type="nucleotide sequence ID" value="NZ_AP025523.1"/>
</dbReference>
<comment type="similarity">
    <text evidence="2">Belongs to the bacterial solute-binding protein 5 family.</text>
</comment>
<dbReference type="EMBL" id="AP025523">
    <property type="protein sequence ID" value="BDE05767.1"/>
    <property type="molecule type" value="Genomic_DNA"/>
</dbReference>
<dbReference type="GO" id="GO:0043190">
    <property type="term" value="C:ATP-binding cassette (ABC) transporter complex"/>
    <property type="evidence" value="ECO:0007669"/>
    <property type="project" value="InterPro"/>
</dbReference>
<protein>
    <submittedName>
        <fullName evidence="6">ABC transporter substrate-binding protein</fullName>
    </submittedName>
</protein>
<name>A0AAN1XWV8_UNVUL</name>
<gene>
    <name evidence="6" type="ORF">WPS_10430</name>
</gene>
<dbReference type="GO" id="GO:0015833">
    <property type="term" value="P:peptide transport"/>
    <property type="evidence" value="ECO:0007669"/>
    <property type="project" value="TreeGrafter"/>
</dbReference>
<dbReference type="Gene3D" id="3.10.105.10">
    <property type="entry name" value="Dipeptide-binding Protein, Domain 3"/>
    <property type="match status" value="1"/>
</dbReference>
<dbReference type="Gene3D" id="3.90.76.10">
    <property type="entry name" value="Dipeptide-binding Protein, Domain 1"/>
    <property type="match status" value="1"/>
</dbReference>
<dbReference type="Gene3D" id="3.40.190.10">
    <property type="entry name" value="Periplasmic binding protein-like II"/>
    <property type="match status" value="1"/>
</dbReference>
<dbReference type="Proteomes" id="UP001317532">
    <property type="component" value="Chromosome"/>
</dbReference>
<dbReference type="CDD" id="cd08513">
    <property type="entry name" value="PBP2_thermophilic_Hb8_like"/>
    <property type="match status" value="1"/>
</dbReference>
<evidence type="ECO:0000256" key="2">
    <source>
        <dbReference type="ARBA" id="ARBA00005695"/>
    </source>
</evidence>
<keyword evidence="3" id="KW-0813">Transport</keyword>
<dbReference type="AlphaFoldDB" id="A0AAN1XWV8"/>
<dbReference type="InterPro" id="IPR030678">
    <property type="entry name" value="Peptide/Ni-bd"/>
</dbReference>